<dbReference type="GO" id="GO:0016787">
    <property type="term" value="F:hydrolase activity"/>
    <property type="evidence" value="ECO:0007669"/>
    <property type="project" value="UniProtKB-KW"/>
</dbReference>
<dbReference type="PANTHER" id="PTHR21240">
    <property type="entry name" value="2-AMINO-3-CARBOXYLMUCONATE-6-SEMIALDEHYDE DECARBOXYLASE"/>
    <property type="match status" value="1"/>
</dbReference>
<dbReference type="PANTHER" id="PTHR21240:SF28">
    <property type="entry name" value="ISO-OROTATE DECARBOXYLASE (EUROFUNG)"/>
    <property type="match status" value="1"/>
</dbReference>
<keyword evidence="1" id="KW-0456">Lyase</keyword>
<feature type="domain" description="Amidohydrolase-related" evidence="2">
    <location>
        <begin position="4"/>
        <end position="333"/>
    </location>
</feature>
<dbReference type="InterPro" id="IPR032466">
    <property type="entry name" value="Metal_Hydrolase"/>
</dbReference>
<accession>A0A6S6QK60</accession>
<dbReference type="Pfam" id="PF04909">
    <property type="entry name" value="Amidohydro_2"/>
    <property type="match status" value="1"/>
</dbReference>
<dbReference type="InterPro" id="IPR006680">
    <property type="entry name" value="Amidohydro-rel"/>
</dbReference>
<sequence length="347" mass="38501">MHVIDIHFHVVPPLLVEALRRGDFKGVIETDRSRDIEWFVFTAPPGVPVEPETELEECAYVPELILKALDERHLTAAAISPPPELFAYWLEPETGVRFTRLVNDGMAALALQHPDRFIPLATLPMQDVPAAVAELERAVLQLGMRGAAICTHVNDIDLDDARFAPVFACAEKLGVPVFLHPQNSGDMRRLKDMHLWNTVGFPFETALTASRLIMGGVFERFPGLNVILAHGGGYFPYQVARLDHAYGKRAKLREGLPHRPSYYLRNIYCDGLLHDPLSLQFLIDRVGADHVVLGCDYSFGMGTATAVKSLRELGLPAAQERAILGGTLARLLKIESKQSQVLEKVQS</sequence>
<evidence type="ECO:0000313" key="4">
    <source>
        <dbReference type="Proteomes" id="UP000515317"/>
    </source>
</evidence>
<dbReference type="GO" id="GO:0019748">
    <property type="term" value="P:secondary metabolic process"/>
    <property type="evidence" value="ECO:0007669"/>
    <property type="project" value="TreeGrafter"/>
</dbReference>
<evidence type="ECO:0000259" key="2">
    <source>
        <dbReference type="Pfam" id="PF04909"/>
    </source>
</evidence>
<name>A0A6S6QK60_9HYPH</name>
<reference evidence="3 4" key="1">
    <citation type="submission" date="2020-08" db="EMBL/GenBank/DDBJ databases">
        <title>Genome sequence of Rhizobiales bacterium strain IZ6.</title>
        <authorList>
            <person name="Nakai R."/>
            <person name="Naganuma T."/>
        </authorList>
    </citation>
    <scope>NUCLEOTIDE SEQUENCE [LARGE SCALE GENOMIC DNA]</scope>
    <source>
        <strain evidence="3 4">IZ6</strain>
    </source>
</reference>
<keyword evidence="3" id="KW-0378">Hydrolase</keyword>
<dbReference type="AlphaFoldDB" id="A0A6S6QK60"/>
<dbReference type="Gene3D" id="3.20.20.140">
    <property type="entry name" value="Metal-dependent hydrolases"/>
    <property type="match status" value="1"/>
</dbReference>
<dbReference type="Proteomes" id="UP000515317">
    <property type="component" value="Chromosome"/>
</dbReference>
<proteinExistence type="predicted"/>
<dbReference type="InterPro" id="IPR032465">
    <property type="entry name" value="ACMSD"/>
</dbReference>
<evidence type="ECO:0000313" key="3">
    <source>
        <dbReference type="EMBL" id="BCJ89626.1"/>
    </source>
</evidence>
<protein>
    <submittedName>
        <fullName evidence="3">Amidohydrolase</fullName>
    </submittedName>
</protein>
<dbReference type="GO" id="GO:0016831">
    <property type="term" value="F:carboxy-lyase activity"/>
    <property type="evidence" value="ECO:0007669"/>
    <property type="project" value="InterPro"/>
</dbReference>
<dbReference type="GO" id="GO:0005737">
    <property type="term" value="C:cytoplasm"/>
    <property type="evidence" value="ECO:0007669"/>
    <property type="project" value="TreeGrafter"/>
</dbReference>
<gene>
    <name evidence="3" type="ORF">IZ6_03610</name>
</gene>
<dbReference type="KEGG" id="tso:IZ6_03610"/>
<dbReference type="SUPFAM" id="SSF51556">
    <property type="entry name" value="Metallo-dependent hydrolases"/>
    <property type="match status" value="1"/>
</dbReference>
<dbReference type="EMBL" id="AP023361">
    <property type="protein sequence ID" value="BCJ89626.1"/>
    <property type="molecule type" value="Genomic_DNA"/>
</dbReference>
<dbReference type="RefSeq" id="WP_222876324.1">
    <property type="nucleotide sequence ID" value="NZ_AP023361.1"/>
</dbReference>
<keyword evidence="4" id="KW-1185">Reference proteome</keyword>
<evidence type="ECO:0000256" key="1">
    <source>
        <dbReference type="ARBA" id="ARBA00023239"/>
    </source>
</evidence>
<organism evidence="3 4">
    <name type="scientific">Terrihabitans soli</name>
    <dbReference type="NCBI Taxonomy" id="708113"/>
    <lineage>
        <taxon>Bacteria</taxon>
        <taxon>Pseudomonadati</taxon>
        <taxon>Pseudomonadota</taxon>
        <taxon>Alphaproteobacteria</taxon>
        <taxon>Hyphomicrobiales</taxon>
        <taxon>Terrihabitans</taxon>
    </lineage>
</organism>